<evidence type="ECO:0000256" key="10">
    <source>
        <dbReference type="ARBA" id="ARBA00023033"/>
    </source>
</evidence>
<keyword evidence="4" id="KW-0349">Heme</keyword>
<dbReference type="Gene3D" id="1.10.630.10">
    <property type="entry name" value="Cytochrome P450"/>
    <property type="match status" value="1"/>
</dbReference>
<name>A0A6A5TFU5_9PLEO</name>
<evidence type="ECO:0000256" key="7">
    <source>
        <dbReference type="ARBA" id="ARBA00022989"/>
    </source>
</evidence>
<evidence type="ECO:0000256" key="8">
    <source>
        <dbReference type="ARBA" id="ARBA00023002"/>
    </source>
</evidence>
<keyword evidence="10" id="KW-0503">Monooxygenase</keyword>
<dbReference type="AlphaFoldDB" id="A0A6A5TFU5"/>
<dbReference type="InterPro" id="IPR001128">
    <property type="entry name" value="Cyt_P450"/>
</dbReference>
<dbReference type="PANTHER" id="PTHR46206:SF5">
    <property type="entry name" value="P450, PUTATIVE (EUROFUNG)-RELATED"/>
    <property type="match status" value="1"/>
</dbReference>
<dbReference type="CDD" id="cd11041">
    <property type="entry name" value="CYP503A1-like"/>
    <property type="match status" value="1"/>
</dbReference>
<accession>A0A6A5TFU5</accession>
<evidence type="ECO:0000313" key="13">
    <source>
        <dbReference type="Proteomes" id="UP000800035"/>
    </source>
</evidence>
<dbReference type="Pfam" id="PF00067">
    <property type="entry name" value="p450"/>
    <property type="match status" value="1"/>
</dbReference>
<keyword evidence="5" id="KW-0812">Transmembrane</keyword>
<reference evidence="12" key="1">
    <citation type="journal article" date="2020" name="Stud. Mycol.">
        <title>101 Dothideomycetes genomes: a test case for predicting lifestyles and emergence of pathogens.</title>
        <authorList>
            <person name="Haridas S."/>
            <person name="Albert R."/>
            <person name="Binder M."/>
            <person name="Bloem J."/>
            <person name="Labutti K."/>
            <person name="Salamov A."/>
            <person name="Andreopoulos B."/>
            <person name="Baker S."/>
            <person name="Barry K."/>
            <person name="Bills G."/>
            <person name="Bluhm B."/>
            <person name="Cannon C."/>
            <person name="Castanera R."/>
            <person name="Culley D."/>
            <person name="Daum C."/>
            <person name="Ezra D."/>
            <person name="Gonzalez J."/>
            <person name="Henrissat B."/>
            <person name="Kuo A."/>
            <person name="Liang C."/>
            <person name="Lipzen A."/>
            <person name="Lutzoni F."/>
            <person name="Magnuson J."/>
            <person name="Mondo S."/>
            <person name="Nolan M."/>
            <person name="Ohm R."/>
            <person name="Pangilinan J."/>
            <person name="Park H.-J."/>
            <person name="Ramirez L."/>
            <person name="Alfaro M."/>
            <person name="Sun H."/>
            <person name="Tritt A."/>
            <person name="Yoshinaga Y."/>
            <person name="Zwiers L.-H."/>
            <person name="Turgeon B."/>
            <person name="Goodwin S."/>
            <person name="Spatafora J."/>
            <person name="Crous P."/>
            <person name="Grigoriev I."/>
        </authorList>
    </citation>
    <scope>NUCLEOTIDE SEQUENCE</scope>
    <source>
        <strain evidence="12">CBS 675.92</strain>
    </source>
</reference>
<dbReference type="Proteomes" id="UP000800035">
    <property type="component" value="Unassembled WGS sequence"/>
</dbReference>
<evidence type="ECO:0000256" key="5">
    <source>
        <dbReference type="ARBA" id="ARBA00022692"/>
    </source>
</evidence>
<dbReference type="PANTHER" id="PTHR46206">
    <property type="entry name" value="CYTOCHROME P450"/>
    <property type="match status" value="1"/>
</dbReference>
<protein>
    <submittedName>
        <fullName evidence="12">Cytochrome P450</fullName>
    </submittedName>
</protein>
<keyword evidence="9" id="KW-0408">Iron</keyword>
<dbReference type="InterPro" id="IPR036396">
    <property type="entry name" value="Cyt_P450_sf"/>
</dbReference>
<evidence type="ECO:0000256" key="6">
    <source>
        <dbReference type="ARBA" id="ARBA00022723"/>
    </source>
</evidence>
<keyword evidence="8" id="KW-0560">Oxidoreductase</keyword>
<evidence type="ECO:0000256" key="2">
    <source>
        <dbReference type="ARBA" id="ARBA00004370"/>
    </source>
</evidence>
<dbReference type="GO" id="GO:0016705">
    <property type="term" value="F:oxidoreductase activity, acting on paired donors, with incorporation or reduction of molecular oxygen"/>
    <property type="evidence" value="ECO:0007669"/>
    <property type="project" value="InterPro"/>
</dbReference>
<dbReference type="GO" id="GO:0004497">
    <property type="term" value="F:monooxygenase activity"/>
    <property type="evidence" value="ECO:0007669"/>
    <property type="project" value="UniProtKB-KW"/>
</dbReference>
<comment type="subcellular location">
    <subcellularLocation>
        <location evidence="2">Membrane</location>
    </subcellularLocation>
</comment>
<keyword evidence="11" id="KW-0472">Membrane</keyword>
<dbReference type="OrthoDB" id="1844152at2759"/>
<evidence type="ECO:0000256" key="11">
    <source>
        <dbReference type="ARBA" id="ARBA00023136"/>
    </source>
</evidence>
<organism evidence="12 13">
    <name type="scientific">Byssothecium circinans</name>
    <dbReference type="NCBI Taxonomy" id="147558"/>
    <lineage>
        <taxon>Eukaryota</taxon>
        <taxon>Fungi</taxon>
        <taxon>Dikarya</taxon>
        <taxon>Ascomycota</taxon>
        <taxon>Pezizomycotina</taxon>
        <taxon>Dothideomycetes</taxon>
        <taxon>Pleosporomycetidae</taxon>
        <taxon>Pleosporales</taxon>
        <taxon>Massarineae</taxon>
        <taxon>Massarinaceae</taxon>
        <taxon>Byssothecium</taxon>
    </lineage>
</organism>
<comment type="cofactor">
    <cofactor evidence="1">
        <name>heme</name>
        <dbReference type="ChEBI" id="CHEBI:30413"/>
    </cofactor>
</comment>
<proteinExistence type="inferred from homology"/>
<dbReference type="SUPFAM" id="SSF48264">
    <property type="entry name" value="Cytochrome P450"/>
    <property type="match status" value="1"/>
</dbReference>
<dbReference type="GO" id="GO:0020037">
    <property type="term" value="F:heme binding"/>
    <property type="evidence" value="ECO:0007669"/>
    <property type="project" value="InterPro"/>
</dbReference>
<gene>
    <name evidence="12" type="ORF">CC80DRAFT_576067</name>
</gene>
<evidence type="ECO:0000256" key="4">
    <source>
        <dbReference type="ARBA" id="ARBA00022617"/>
    </source>
</evidence>
<evidence type="ECO:0000313" key="12">
    <source>
        <dbReference type="EMBL" id="KAF1951060.1"/>
    </source>
</evidence>
<evidence type="ECO:0000256" key="9">
    <source>
        <dbReference type="ARBA" id="ARBA00023004"/>
    </source>
</evidence>
<keyword evidence="6" id="KW-0479">Metal-binding</keyword>
<dbReference type="GO" id="GO:0016020">
    <property type="term" value="C:membrane"/>
    <property type="evidence" value="ECO:0007669"/>
    <property type="project" value="UniProtKB-SubCell"/>
</dbReference>
<comment type="similarity">
    <text evidence="3">Belongs to the cytochrome P450 family.</text>
</comment>
<evidence type="ECO:0000256" key="1">
    <source>
        <dbReference type="ARBA" id="ARBA00001971"/>
    </source>
</evidence>
<keyword evidence="7" id="KW-1133">Transmembrane helix</keyword>
<evidence type="ECO:0000256" key="3">
    <source>
        <dbReference type="ARBA" id="ARBA00010617"/>
    </source>
</evidence>
<dbReference type="GO" id="GO:0005506">
    <property type="term" value="F:iron ion binding"/>
    <property type="evidence" value="ECO:0007669"/>
    <property type="project" value="InterPro"/>
</dbReference>
<sequence>MHGFVWVDRRGQDGIGFVRTFRTLLTSHVPMMIPGLRSVIEAQIARHSKPGNNGTRQLHAFEAIKRTIVTTVGFSFFGQDILPNQAFMDAAYDNIEHVMHASEAIRIMPKFLAPFLGKYFSSNPNSQEIWHTTLRENIEHRLATQVSGKDGNLPSDRPCDIVQWVIETAPKDQNWSPSRFTHEVMALWFGSIHGLSISTTFALFALCNHPEYVETLRAELQLEEWVKFIETSNGLPLLDSFIKESARLQPMDHMTSQRVALKPFSLSNGPDIRPGERVCMPLKSLINDPQYYPSLD</sequence>
<dbReference type="EMBL" id="ML977020">
    <property type="protein sequence ID" value="KAF1951060.1"/>
    <property type="molecule type" value="Genomic_DNA"/>
</dbReference>
<keyword evidence="13" id="KW-1185">Reference proteome</keyword>